<dbReference type="Pfam" id="PF15001">
    <property type="entry name" value="AP-5_subunit_s1"/>
    <property type="match status" value="1"/>
</dbReference>
<keyword evidence="3" id="KW-1185">Reference proteome</keyword>
<dbReference type="InterPro" id="IPR029392">
    <property type="entry name" value="AP-5_subunit_s1"/>
</dbReference>
<name>A0ABQ8SPX6_PERAM</name>
<comment type="caution">
    <text evidence="2">The sequence shown here is derived from an EMBL/GenBank/DDBJ whole genome shotgun (WGS) entry which is preliminary data.</text>
</comment>
<dbReference type="Proteomes" id="UP001148838">
    <property type="component" value="Unassembled WGS sequence"/>
</dbReference>
<evidence type="ECO:0000256" key="1">
    <source>
        <dbReference type="SAM" id="MobiDB-lite"/>
    </source>
</evidence>
<dbReference type="PANTHER" id="PTHR16120:SF0">
    <property type="entry name" value="AP-5 COMPLEX SUBUNIT SIGMA-1"/>
    <property type="match status" value="1"/>
</dbReference>
<gene>
    <name evidence="2" type="ORF">ANN_18494</name>
</gene>
<proteinExistence type="predicted"/>
<reference evidence="2 3" key="1">
    <citation type="journal article" date="2022" name="Allergy">
        <title>Genome assembly and annotation of Periplaneta americana reveal a comprehensive cockroach allergen profile.</title>
        <authorList>
            <person name="Wang L."/>
            <person name="Xiong Q."/>
            <person name="Saelim N."/>
            <person name="Wang L."/>
            <person name="Nong W."/>
            <person name="Wan A.T."/>
            <person name="Shi M."/>
            <person name="Liu X."/>
            <person name="Cao Q."/>
            <person name="Hui J.H.L."/>
            <person name="Sookrung N."/>
            <person name="Leung T.F."/>
            <person name="Tungtrongchitr A."/>
            <person name="Tsui S.K.W."/>
        </authorList>
    </citation>
    <scope>NUCLEOTIDE SEQUENCE [LARGE SCALE GENOMIC DNA]</scope>
    <source>
        <strain evidence="2">PWHHKU_190912</strain>
    </source>
</reference>
<dbReference type="PANTHER" id="PTHR16120">
    <property type="entry name" value="AP-5 COMPLEX SUBUNIT SIGMA-1"/>
    <property type="match status" value="1"/>
</dbReference>
<dbReference type="EMBL" id="JAJSOF020000023">
    <property type="protein sequence ID" value="KAJ4435874.1"/>
    <property type="molecule type" value="Genomic_DNA"/>
</dbReference>
<evidence type="ECO:0000313" key="2">
    <source>
        <dbReference type="EMBL" id="KAJ4435874.1"/>
    </source>
</evidence>
<protein>
    <submittedName>
        <fullName evidence="2">Uncharacterized protein</fullName>
    </submittedName>
</protein>
<accession>A0ABQ8SPX6</accession>
<feature type="compositionally biased region" description="Polar residues" evidence="1">
    <location>
        <begin position="69"/>
        <end position="85"/>
    </location>
</feature>
<feature type="compositionally biased region" description="Basic and acidic residues" evidence="1">
    <location>
        <begin position="59"/>
        <end position="68"/>
    </location>
</feature>
<evidence type="ECO:0000313" key="3">
    <source>
        <dbReference type="Proteomes" id="UP001148838"/>
    </source>
</evidence>
<organism evidence="2 3">
    <name type="scientific">Periplaneta americana</name>
    <name type="common">American cockroach</name>
    <name type="synonym">Blatta americana</name>
    <dbReference type="NCBI Taxonomy" id="6978"/>
    <lineage>
        <taxon>Eukaryota</taxon>
        <taxon>Metazoa</taxon>
        <taxon>Ecdysozoa</taxon>
        <taxon>Arthropoda</taxon>
        <taxon>Hexapoda</taxon>
        <taxon>Insecta</taxon>
        <taxon>Pterygota</taxon>
        <taxon>Neoptera</taxon>
        <taxon>Polyneoptera</taxon>
        <taxon>Dictyoptera</taxon>
        <taxon>Blattodea</taxon>
        <taxon>Blattoidea</taxon>
        <taxon>Blattidae</taxon>
        <taxon>Blattinae</taxon>
        <taxon>Periplaneta</taxon>
    </lineage>
</organism>
<feature type="region of interest" description="Disordered" evidence="1">
    <location>
        <begin position="53"/>
        <end position="85"/>
    </location>
</feature>
<sequence length="390" mass="44500">MSPGSNTESYPAFAHIGLRESSGKNLNQITCPDRESNPVFTCYNDNNISLDGLQNVNRSDSKDKESVHSFRSNTDAKSSDQYSIQSHFRPPRVFETSTEKKEMLQHIARKVQMQYSLKVKHSLVPVLVNDDYKEAFLKGIYMERRWKKENGVEMPIVWQAVPGLGFVLVCSKTDNYVQAHNVLDVIIQHLEKHLQFLTNPVMAMTIVETVALIVNQFLPGGQLLFMNSRLARRTWRTWFQDSLTEGFCLQELHMSQKSCRGFNKQTVVRLGSKAVKNNITRGVRPAPWIVSRHGSVGKSSQRAELRGPGFDPRTVRKCVTYRASADVDTTEHRPASCTPAVPDFLNLANPERWVGRGGPIEWPIRCPDLMLPVYSGMPFTRHRWKIQKHF</sequence>